<keyword evidence="1 4" id="KW-0808">Transferase</keyword>
<proteinExistence type="predicted"/>
<protein>
    <submittedName>
        <fullName evidence="4">N-Acyltransferase superfamily</fullName>
    </submittedName>
</protein>
<dbReference type="InterPro" id="IPR050680">
    <property type="entry name" value="YpeA/RimI_acetyltransf"/>
</dbReference>
<evidence type="ECO:0000256" key="1">
    <source>
        <dbReference type="ARBA" id="ARBA00022679"/>
    </source>
</evidence>
<dbReference type="Pfam" id="PF00583">
    <property type="entry name" value="Acetyltransf_1"/>
    <property type="match status" value="1"/>
</dbReference>
<dbReference type="KEGG" id="npy:NPRO_23180"/>
<reference evidence="4" key="1">
    <citation type="journal article" name="DNA Res.">
        <title>The physiological potential of anammox bacteria as revealed by their core genome structure.</title>
        <authorList>
            <person name="Okubo T."/>
            <person name="Toyoda A."/>
            <person name="Fukuhara K."/>
            <person name="Uchiyama I."/>
            <person name="Harigaya Y."/>
            <person name="Kuroiwa M."/>
            <person name="Suzuki T."/>
            <person name="Murakami Y."/>
            <person name="Suwa Y."/>
            <person name="Takami H."/>
        </authorList>
    </citation>
    <scope>NUCLEOTIDE SEQUENCE</scope>
    <source>
        <strain evidence="4">317325-2</strain>
    </source>
</reference>
<evidence type="ECO:0000313" key="5">
    <source>
        <dbReference type="Proteomes" id="UP000662873"/>
    </source>
</evidence>
<dbReference type="CDD" id="cd04301">
    <property type="entry name" value="NAT_SF"/>
    <property type="match status" value="1"/>
</dbReference>
<dbReference type="PANTHER" id="PTHR43420">
    <property type="entry name" value="ACETYLTRANSFERASE"/>
    <property type="match status" value="1"/>
</dbReference>
<name>A0A809RAY9_9BACT</name>
<keyword evidence="2 4" id="KW-0012">Acyltransferase</keyword>
<dbReference type="EMBL" id="AP021858">
    <property type="protein sequence ID" value="BBO24723.1"/>
    <property type="molecule type" value="Genomic_DNA"/>
</dbReference>
<dbReference type="InterPro" id="IPR016181">
    <property type="entry name" value="Acyl_CoA_acyltransferase"/>
</dbReference>
<evidence type="ECO:0000313" key="4">
    <source>
        <dbReference type="EMBL" id="BBO24723.1"/>
    </source>
</evidence>
<feature type="domain" description="N-acetyltransferase" evidence="3">
    <location>
        <begin position="1"/>
        <end position="158"/>
    </location>
</feature>
<gene>
    <name evidence="4" type="ORF">NPRO_23180</name>
</gene>
<dbReference type="InterPro" id="IPR000182">
    <property type="entry name" value="GNAT_dom"/>
</dbReference>
<dbReference type="SUPFAM" id="SSF55729">
    <property type="entry name" value="Acyl-CoA N-acyltransferases (Nat)"/>
    <property type="match status" value="2"/>
</dbReference>
<organism evidence="4 5">
    <name type="scientific">Candidatus Nitrosymbiomonas proteolyticus</name>
    <dbReference type="NCBI Taxonomy" id="2608984"/>
    <lineage>
        <taxon>Bacteria</taxon>
        <taxon>Bacillati</taxon>
        <taxon>Armatimonadota</taxon>
        <taxon>Armatimonadota incertae sedis</taxon>
        <taxon>Candidatus Nitrosymbiomonas</taxon>
    </lineage>
</organism>
<accession>A0A809RAY9</accession>
<sequence>MRAFQSGDSVASLLELCSEVFPVERIDREKWVRNVFLDANFRSEGLGVVEAEGKTAGLVVAFAPQTLEGAGASKKRGYVTLLGVRRQWENQGFGASLLAYAEDYLRECGCRECWVSPYSPGYFAPGVDVAAYGRGLQFLARKGYVEVSRPISMAVDLRALTPPDWVVERRSELAVQGVEVREYSEDWLAPLIEFARREFHEDWARFVRSAAEDILRGGRNDRLIFLEERGEVRAFSHYNADRFGPIGVASEERGRGLGHVLMFETLKAQKESGQSSAYFLWSDLRTADRLYNAAGFKVVRTFATLRKEHV</sequence>
<feature type="domain" description="N-acetyltransferase" evidence="3">
    <location>
        <begin position="178"/>
        <end position="310"/>
    </location>
</feature>
<dbReference type="PROSITE" id="PS51186">
    <property type="entry name" value="GNAT"/>
    <property type="match status" value="2"/>
</dbReference>
<dbReference type="GO" id="GO:0016747">
    <property type="term" value="F:acyltransferase activity, transferring groups other than amino-acyl groups"/>
    <property type="evidence" value="ECO:0007669"/>
    <property type="project" value="InterPro"/>
</dbReference>
<dbReference type="Gene3D" id="3.40.630.30">
    <property type="match status" value="2"/>
</dbReference>
<dbReference type="AlphaFoldDB" id="A0A809RAY9"/>
<evidence type="ECO:0000256" key="2">
    <source>
        <dbReference type="ARBA" id="ARBA00023315"/>
    </source>
</evidence>
<evidence type="ECO:0000259" key="3">
    <source>
        <dbReference type="PROSITE" id="PS51186"/>
    </source>
</evidence>
<dbReference type="Proteomes" id="UP000662873">
    <property type="component" value="Chromosome"/>
</dbReference>